<sequence length="97" mass="11095">MYKKMCDYEVPNEDETDHIMSSKDEIDYVTSSEELFNEDHFVIGLVLFSSSFNDFIMSFVNEIKELEKGIIIDIQENKSLVIASIGNMTANLLQGMT</sequence>
<keyword evidence="2" id="KW-1185">Reference proteome</keyword>
<gene>
    <name evidence="1" type="ORF">GMARGA_LOCUS22943</name>
</gene>
<reference evidence="1 2" key="1">
    <citation type="submission" date="2021-06" db="EMBL/GenBank/DDBJ databases">
        <authorList>
            <person name="Kallberg Y."/>
            <person name="Tangrot J."/>
            <person name="Rosling A."/>
        </authorList>
    </citation>
    <scope>NUCLEOTIDE SEQUENCE [LARGE SCALE GENOMIC DNA]</scope>
    <source>
        <strain evidence="1 2">120-4 pot B 10/14</strain>
    </source>
</reference>
<dbReference type="EMBL" id="CAJVQB010022734">
    <property type="protein sequence ID" value="CAG8800269.1"/>
    <property type="molecule type" value="Genomic_DNA"/>
</dbReference>
<comment type="caution">
    <text evidence="1">The sequence shown here is derived from an EMBL/GenBank/DDBJ whole genome shotgun (WGS) entry which is preliminary data.</text>
</comment>
<proteinExistence type="predicted"/>
<organism evidence="1 2">
    <name type="scientific">Gigaspora margarita</name>
    <dbReference type="NCBI Taxonomy" id="4874"/>
    <lineage>
        <taxon>Eukaryota</taxon>
        <taxon>Fungi</taxon>
        <taxon>Fungi incertae sedis</taxon>
        <taxon>Mucoromycota</taxon>
        <taxon>Glomeromycotina</taxon>
        <taxon>Glomeromycetes</taxon>
        <taxon>Diversisporales</taxon>
        <taxon>Gigasporaceae</taxon>
        <taxon>Gigaspora</taxon>
    </lineage>
</organism>
<dbReference type="Proteomes" id="UP000789901">
    <property type="component" value="Unassembled WGS sequence"/>
</dbReference>
<name>A0ABN7VUE9_GIGMA</name>
<protein>
    <submittedName>
        <fullName evidence="1">13362_t:CDS:1</fullName>
    </submittedName>
</protein>
<accession>A0ABN7VUE9</accession>
<evidence type="ECO:0000313" key="1">
    <source>
        <dbReference type="EMBL" id="CAG8800269.1"/>
    </source>
</evidence>
<evidence type="ECO:0000313" key="2">
    <source>
        <dbReference type="Proteomes" id="UP000789901"/>
    </source>
</evidence>